<organism evidence="8 9">
    <name type="scientific">Salinarimonas soli</name>
    <dbReference type="NCBI Taxonomy" id="1638099"/>
    <lineage>
        <taxon>Bacteria</taxon>
        <taxon>Pseudomonadati</taxon>
        <taxon>Pseudomonadota</taxon>
        <taxon>Alphaproteobacteria</taxon>
        <taxon>Hyphomicrobiales</taxon>
        <taxon>Salinarimonadaceae</taxon>
        <taxon>Salinarimonas</taxon>
    </lineage>
</organism>
<keyword evidence="9" id="KW-1185">Reference proteome</keyword>
<dbReference type="OrthoDB" id="8455142at2"/>
<evidence type="ECO:0000256" key="6">
    <source>
        <dbReference type="SAM" id="SignalP"/>
    </source>
</evidence>
<keyword evidence="4" id="KW-0998">Cell outer membrane</keyword>
<comment type="caution">
    <text evidence="8">The sequence shown here is derived from an EMBL/GenBank/DDBJ whole genome shotgun (WGS) entry which is preliminary data.</text>
</comment>
<evidence type="ECO:0000313" key="8">
    <source>
        <dbReference type="EMBL" id="KAA2234746.1"/>
    </source>
</evidence>
<gene>
    <name evidence="8" type="ORF">F0L46_23030</name>
</gene>
<dbReference type="PANTHER" id="PTHR34001:SF3">
    <property type="entry name" value="BLL7405 PROTEIN"/>
    <property type="match status" value="1"/>
</dbReference>
<evidence type="ECO:0000256" key="1">
    <source>
        <dbReference type="ARBA" id="ARBA00004442"/>
    </source>
</evidence>
<evidence type="ECO:0000313" key="9">
    <source>
        <dbReference type="Proteomes" id="UP000323142"/>
    </source>
</evidence>
<evidence type="ECO:0000256" key="5">
    <source>
        <dbReference type="ARBA" id="ARBA00038306"/>
    </source>
</evidence>
<reference evidence="8 9" key="2">
    <citation type="submission" date="2019-09" db="EMBL/GenBank/DDBJ databases">
        <authorList>
            <person name="Jin C."/>
        </authorList>
    </citation>
    <scope>NUCLEOTIDE SEQUENCE [LARGE SCALE GENOMIC DNA]</scope>
    <source>
        <strain evidence="8 9">BN140002</strain>
    </source>
</reference>
<accession>A0A5B2V7G1</accession>
<protein>
    <submittedName>
        <fullName evidence="8">Porin family protein</fullName>
    </submittedName>
</protein>
<dbReference type="RefSeq" id="WP_149821959.1">
    <property type="nucleotide sequence ID" value="NZ_VUOA01000044.1"/>
</dbReference>
<comment type="subcellular location">
    <subcellularLocation>
        <location evidence="1">Cell outer membrane</location>
    </subcellularLocation>
</comment>
<comment type="similarity">
    <text evidence="5">Belongs to the Omp25/RopB family.</text>
</comment>
<dbReference type="Gene3D" id="2.40.160.20">
    <property type="match status" value="1"/>
</dbReference>
<sequence>MKKLLLSTVALMGLTVAAGAADLPRRAMAPVAPILSVPVFTWTGFYVGVHAGYAFGDSDIRTTGVLQGNINNVNALARPPSLSVDKEGFIGGAQIGFNYQFGMFVAGIEADLSYTDLSETQTYASPTTFGAALAGTRSTLSQDLEYLGTVRARLGVSFDRALVYVTGGLAYGDVSYRADFFTSGGALQFAGRKSDVEVGYTIGAGVEYAFTNNLTLKAEYLYYDLGSRNVQVDSIPGVGTGAYVSRFETDGHIARVGLNYKF</sequence>
<feature type="signal peptide" evidence="6">
    <location>
        <begin position="1"/>
        <end position="20"/>
    </location>
</feature>
<dbReference type="InterPro" id="IPR011250">
    <property type="entry name" value="OMP/PagP_B-barrel"/>
</dbReference>
<proteinExistence type="inferred from homology"/>
<dbReference type="InterPro" id="IPR027385">
    <property type="entry name" value="Beta-barrel_OMP"/>
</dbReference>
<dbReference type="GO" id="GO:0009279">
    <property type="term" value="C:cell outer membrane"/>
    <property type="evidence" value="ECO:0007669"/>
    <property type="project" value="UniProtKB-SubCell"/>
</dbReference>
<dbReference type="AlphaFoldDB" id="A0A5B2V7G1"/>
<keyword evidence="3" id="KW-0472">Membrane</keyword>
<dbReference type="SUPFAM" id="SSF56925">
    <property type="entry name" value="OMPA-like"/>
    <property type="match status" value="1"/>
</dbReference>
<feature type="domain" description="Outer membrane protein beta-barrel" evidence="7">
    <location>
        <begin position="36"/>
        <end position="262"/>
    </location>
</feature>
<evidence type="ECO:0000256" key="3">
    <source>
        <dbReference type="ARBA" id="ARBA00023136"/>
    </source>
</evidence>
<keyword evidence="2 6" id="KW-0732">Signal</keyword>
<dbReference type="Pfam" id="PF13505">
    <property type="entry name" value="OMP_b-brl"/>
    <property type="match status" value="1"/>
</dbReference>
<evidence type="ECO:0000259" key="7">
    <source>
        <dbReference type="Pfam" id="PF13505"/>
    </source>
</evidence>
<dbReference type="PANTHER" id="PTHR34001">
    <property type="entry name" value="BLL7405 PROTEIN"/>
    <property type="match status" value="1"/>
</dbReference>
<dbReference type="EMBL" id="VUOA01000044">
    <property type="protein sequence ID" value="KAA2234746.1"/>
    <property type="molecule type" value="Genomic_DNA"/>
</dbReference>
<evidence type="ECO:0000256" key="2">
    <source>
        <dbReference type="ARBA" id="ARBA00022729"/>
    </source>
</evidence>
<name>A0A5B2V7G1_9HYPH</name>
<reference evidence="8 9" key="1">
    <citation type="submission" date="2019-09" db="EMBL/GenBank/DDBJ databases">
        <title>Salinarimonas rosea gen. nov., sp. nov., a new member of the a-2 subgroup of the Proteobacteria.</title>
        <authorList>
            <person name="Liu J."/>
        </authorList>
    </citation>
    <scope>NUCLEOTIDE SEQUENCE [LARGE SCALE GENOMIC DNA]</scope>
    <source>
        <strain evidence="8 9">BN140002</strain>
    </source>
</reference>
<feature type="chain" id="PRO_5022934277" evidence="6">
    <location>
        <begin position="21"/>
        <end position="262"/>
    </location>
</feature>
<dbReference type="InterPro" id="IPR051692">
    <property type="entry name" value="OMP-like"/>
</dbReference>
<dbReference type="Proteomes" id="UP000323142">
    <property type="component" value="Unassembled WGS sequence"/>
</dbReference>
<evidence type="ECO:0000256" key="4">
    <source>
        <dbReference type="ARBA" id="ARBA00023237"/>
    </source>
</evidence>